<evidence type="ECO:0000256" key="6">
    <source>
        <dbReference type="SAM" id="MobiDB-lite"/>
    </source>
</evidence>
<feature type="domain" description="CCAAT-binding factor" evidence="7">
    <location>
        <begin position="463"/>
        <end position="655"/>
    </location>
</feature>
<comment type="similarity">
    <text evidence="2 5">Belongs to the CBF/MAK21 family.</text>
</comment>
<protein>
    <recommendedName>
        <fullName evidence="5">Nucleolar complex-associated protein 3</fullName>
    </recommendedName>
</protein>
<dbReference type="InterPro" id="IPR016024">
    <property type="entry name" value="ARM-type_fold"/>
</dbReference>
<accession>A0A6A6PR15</accession>
<dbReference type="GeneID" id="54474898"/>
<comment type="subcellular location">
    <subcellularLocation>
        <location evidence="1 5">Nucleus</location>
        <location evidence="1 5">Nucleolus</location>
    </subcellularLocation>
</comment>
<feature type="compositionally biased region" description="Basic residues" evidence="6">
    <location>
        <begin position="1"/>
        <end position="10"/>
    </location>
</feature>
<feature type="region of interest" description="Disordered" evidence="6">
    <location>
        <begin position="1"/>
        <end position="109"/>
    </location>
</feature>
<dbReference type="OrthoDB" id="10263597at2759"/>
<sequence>MESATKRRKLSASSGGRANVPGFAQWNLEQDYETRRRKDGKKKKAEDNRLPVKSQESGQWEQDRSRPVDDEEDNDSFLASDDEETKDNEASKDVLPPPKPRKPRLPPKEEIRQAKEDLARIAGQIGEDPEEHIGLLGSLAEIGDSPNISVKKLALGAQLAVFKDIVPGYRIRPIAPDDANAKISKDVRKLRAFEQGLLRGYQSYVQLLSRLCKKKKYQDEKDASLTTVATSCVCNLVINLPHFNYRNDLIRVVVQKLASRNVDADFLQCQNALETLFQNDEEGHTSLEAVSQLTKMMKAKDYNIVENVLNTFLHLRLLGEFAHKASTQRIDKEESNIVQPKQKKAFRTKRERKLQRERKEVEKEMKEADAVVSYEERDRNQAETLKLVFIAYFRILKARTPHLMGAVLEGLAKYAHLINQDFFGDVLEALKDLIGDTYAAVQEDAEGEAATDDEARNATRELLLCIITAFALLQGQHDVAKSASSLHLDLNFFITHLYRTLLPLSLNQDIELGAKTTTHLVDPNGLDVPSTTLTPNKVNVATTSVLLLRSLHSVLLPPTGTKLVSPVRVAAFTKQLLTSTLHVPRKSCAAILALLQQMTKVHASKVAALWHTEERKGDGVFYAESGEVESSNPFAATVWEGELLRLHFDPKVREAVVGIEKGIVERAA</sequence>
<name>A0A6A6PR15_9PEZI</name>
<reference evidence="9" key="1">
    <citation type="journal article" date="2020" name="Stud. Mycol.">
        <title>101 Dothideomycetes genomes: a test case for predicting lifestyles and emergence of pathogens.</title>
        <authorList>
            <person name="Haridas S."/>
            <person name="Albert R."/>
            <person name="Binder M."/>
            <person name="Bloem J."/>
            <person name="Labutti K."/>
            <person name="Salamov A."/>
            <person name="Andreopoulos B."/>
            <person name="Baker S."/>
            <person name="Barry K."/>
            <person name="Bills G."/>
            <person name="Bluhm B."/>
            <person name="Cannon C."/>
            <person name="Castanera R."/>
            <person name="Culley D."/>
            <person name="Daum C."/>
            <person name="Ezra D."/>
            <person name="Gonzalez J."/>
            <person name="Henrissat B."/>
            <person name="Kuo A."/>
            <person name="Liang C."/>
            <person name="Lipzen A."/>
            <person name="Lutzoni F."/>
            <person name="Magnuson J."/>
            <person name="Mondo S."/>
            <person name="Nolan M."/>
            <person name="Ohm R."/>
            <person name="Pangilinan J."/>
            <person name="Park H.-J."/>
            <person name="Ramirez L."/>
            <person name="Alfaro M."/>
            <person name="Sun H."/>
            <person name="Tritt A."/>
            <person name="Yoshinaga Y."/>
            <person name="Zwiers L.-H."/>
            <person name="Turgeon B."/>
            <person name="Goodwin S."/>
            <person name="Spatafora J."/>
            <person name="Crous P."/>
            <person name="Grigoriev I."/>
        </authorList>
    </citation>
    <scope>NUCLEOTIDE SEQUENCE</scope>
    <source>
        <strain evidence="9">CBS 113389</strain>
    </source>
</reference>
<keyword evidence="3" id="KW-0175">Coiled coil</keyword>
<evidence type="ECO:0000256" key="1">
    <source>
        <dbReference type="ARBA" id="ARBA00004604"/>
    </source>
</evidence>
<dbReference type="GO" id="GO:0005730">
    <property type="term" value="C:nucleolus"/>
    <property type="evidence" value="ECO:0007669"/>
    <property type="project" value="UniProtKB-SubCell"/>
</dbReference>
<dbReference type="GO" id="GO:0003682">
    <property type="term" value="F:chromatin binding"/>
    <property type="evidence" value="ECO:0007669"/>
    <property type="project" value="TreeGrafter"/>
</dbReference>
<feature type="domain" description="Nucleolar complex-associated protein 3 N-terminal" evidence="8">
    <location>
        <begin position="113"/>
        <end position="204"/>
    </location>
</feature>
<evidence type="ECO:0000259" key="8">
    <source>
        <dbReference type="Pfam" id="PF07540"/>
    </source>
</evidence>
<dbReference type="InterPro" id="IPR005612">
    <property type="entry name" value="CCAAT-binding_factor"/>
</dbReference>
<evidence type="ECO:0000313" key="9">
    <source>
        <dbReference type="EMBL" id="KAF2481647.1"/>
    </source>
</evidence>
<dbReference type="InterPro" id="IPR011501">
    <property type="entry name" value="Noc3_N"/>
</dbReference>
<dbReference type="PANTHER" id="PTHR14428:SF5">
    <property type="entry name" value="NUCLEOLAR COMPLEX PROTEIN 3 HOMOLOG"/>
    <property type="match status" value="1"/>
</dbReference>
<evidence type="ECO:0000256" key="3">
    <source>
        <dbReference type="ARBA" id="ARBA00023054"/>
    </source>
</evidence>
<dbReference type="PIRSF" id="PIRSF028977">
    <property type="entry name" value="Nucleolar_complex_p3"/>
    <property type="match status" value="1"/>
</dbReference>
<dbReference type="GO" id="GO:0042254">
    <property type="term" value="P:ribosome biogenesis"/>
    <property type="evidence" value="ECO:0007669"/>
    <property type="project" value="UniProtKB-KW"/>
</dbReference>
<evidence type="ECO:0000256" key="5">
    <source>
        <dbReference type="PIRNR" id="PIRNR028977"/>
    </source>
</evidence>
<dbReference type="Pfam" id="PF03914">
    <property type="entry name" value="CBF"/>
    <property type="match status" value="1"/>
</dbReference>
<feature type="compositionally biased region" description="Acidic residues" evidence="6">
    <location>
        <begin position="69"/>
        <end position="86"/>
    </location>
</feature>
<keyword evidence="5" id="KW-0690">Ribosome biogenesis</keyword>
<dbReference type="InterPro" id="IPR016903">
    <property type="entry name" value="Nucleolar_cplx-assoc_3"/>
</dbReference>
<evidence type="ECO:0000256" key="2">
    <source>
        <dbReference type="ARBA" id="ARBA00007797"/>
    </source>
</evidence>
<dbReference type="Pfam" id="PF07540">
    <property type="entry name" value="NOC3p"/>
    <property type="match status" value="1"/>
</dbReference>
<dbReference type="AlphaFoldDB" id="A0A6A6PR15"/>
<dbReference type="GO" id="GO:0006270">
    <property type="term" value="P:DNA replication initiation"/>
    <property type="evidence" value="ECO:0007669"/>
    <property type="project" value="TreeGrafter"/>
</dbReference>
<keyword evidence="10" id="KW-1185">Reference proteome</keyword>
<dbReference type="SUPFAM" id="SSF48371">
    <property type="entry name" value="ARM repeat"/>
    <property type="match status" value="1"/>
</dbReference>
<comment type="function">
    <text evidence="5">Required for synthesis of 60S ribosomal subunits and the transport of pre-ribosomes from the nucleoplasm to the cytoplasm.</text>
</comment>
<proteinExistence type="inferred from homology"/>
<evidence type="ECO:0000256" key="4">
    <source>
        <dbReference type="ARBA" id="ARBA00023242"/>
    </source>
</evidence>
<gene>
    <name evidence="9" type="ORF">BDY17DRAFT_299404</name>
</gene>
<dbReference type="Proteomes" id="UP000799767">
    <property type="component" value="Unassembled WGS sequence"/>
</dbReference>
<keyword evidence="4" id="KW-0539">Nucleus</keyword>
<evidence type="ECO:0000259" key="7">
    <source>
        <dbReference type="Pfam" id="PF03914"/>
    </source>
</evidence>
<organism evidence="9 10">
    <name type="scientific">Neohortaea acidophila</name>
    <dbReference type="NCBI Taxonomy" id="245834"/>
    <lineage>
        <taxon>Eukaryota</taxon>
        <taxon>Fungi</taxon>
        <taxon>Dikarya</taxon>
        <taxon>Ascomycota</taxon>
        <taxon>Pezizomycotina</taxon>
        <taxon>Dothideomycetes</taxon>
        <taxon>Dothideomycetidae</taxon>
        <taxon>Mycosphaerellales</taxon>
        <taxon>Teratosphaeriaceae</taxon>
        <taxon>Neohortaea</taxon>
    </lineage>
</organism>
<dbReference type="EMBL" id="MU001637">
    <property type="protein sequence ID" value="KAF2481647.1"/>
    <property type="molecule type" value="Genomic_DNA"/>
</dbReference>
<dbReference type="PANTHER" id="PTHR14428">
    <property type="entry name" value="NUCLEOLAR COMPLEX PROTEIN 3"/>
    <property type="match status" value="1"/>
</dbReference>
<dbReference type="RefSeq" id="XP_033588217.1">
    <property type="nucleotide sequence ID" value="XM_033733896.1"/>
</dbReference>
<evidence type="ECO:0000313" key="10">
    <source>
        <dbReference type="Proteomes" id="UP000799767"/>
    </source>
</evidence>